<gene>
    <name evidence="1" type="ORF">SAMN05444169_7321</name>
</gene>
<dbReference type="EMBL" id="LT670818">
    <property type="protein sequence ID" value="SHH41119.1"/>
    <property type="molecule type" value="Genomic_DNA"/>
</dbReference>
<evidence type="ECO:0000313" key="2">
    <source>
        <dbReference type="Proteomes" id="UP000190675"/>
    </source>
</evidence>
<dbReference type="Proteomes" id="UP000190675">
    <property type="component" value="Chromosome I"/>
</dbReference>
<organism evidence="1 2">
    <name type="scientific">Bradyrhizobium erythrophlei</name>
    <dbReference type="NCBI Taxonomy" id="1437360"/>
    <lineage>
        <taxon>Bacteria</taxon>
        <taxon>Pseudomonadati</taxon>
        <taxon>Pseudomonadota</taxon>
        <taxon>Alphaproteobacteria</taxon>
        <taxon>Hyphomicrobiales</taxon>
        <taxon>Nitrobacteraceae</taxon>
        <taxon>Bradyrhizobium</taxon>
    </lineage>
</organism>
<dbReference type="AlphaFoldDB" id="A0A1M5SRG7"/>
<dbReference type="RefSeq" id="WP_079570433.1">
    <property type="nucleotide sequence ID" value="NZ_LT670818.1"/>
</dbReference>
<proteinExistence type="predicted"/>
<name>A0A1M5SRG7_9BRAD</name>
<protein>
    <submittedName>
        <fullName evidence="1">Uncharacterized protein</fullName>
    </submittedName>
</protein>
<accession>A0A1M5SRG7</accession>
<reference evidence="1 2" key="1">
    <citation type="submission" date="2016-11" db="EMBL/GenBank/DDBJ databases">
        <authorList>
            <person name="Jaros S."/>
            <person name="Januszkiewicz K."/>
            <person name="Wedrychowicz H."/>
        </authorList>
    </citation>
    <scope>NUCLEOTIDE SEQUENCE [LARGE SCALE GENOMIC DNA]</scope>
    <source>
        <strain evidence="1 2">GAS242</strain>
    </source>
</reference>
<sequence length="279" mass="30706">MDVSNSFSVLRAPNAAERLNGLSLKEAFRIYVLDDSEIVALGKRVVNAKTSHAAVFSDGMFPGPMTSHFFWPLDVAAKSLEFNLVDQPLGLDSLPNPPDAVIAVSALLVDRFSALRDILADGKIVAFGTFAQTGIEGPIGRHQWMRSGTSIDVSNGDLCEGQDHRAMPRWTGLSLRLPETPNQPQNDIAPKVAEIPRKAQAQIQTKEKCRLDCVAWLEGMMSNPEIVPRSRDDLWAEAKSKWPNKLSNRAFLKARDDAIANKRAWAWKAPGPKPKSPQS</sequence>
<evidence type="ECO:0000313" key="1">
    <source>
        <dbReference type="EMBL" id="SHH41119.1"/>
    </source>
</evidence>
<dbReference type="OrthoDB" id="8266293at2"/>